<accession>A0A9P8T5H2</accession>
<dbReference type="GO" id="GO:0043248">
    <property type="term" value="P:proteasome assembly"/>
    <property type="evidence" value="ECO:0007669"/>
    <property type="project" value="TreeGrafter"/>
</dbReference>
<dbReference type="GeneID" id="70235212"/>
<dbReference type="Proteomes" id="UP000769157">
    <property type="component" value="Unassembled WGS sequence"/>
</dbReference>
<dbReference type="GO" id="GO:0070628">
    <property type="term" value="F:proteasome binding"/>
    <property type="evidence" value="ECO:0007669"/>
    <property type="project" value="InterPro"/>
</dbReference>
<dbReference type="InterPro" id="IPR038816">
    <property type="entry name" value="Stationary_phase_5"/>
</dbReference>
<evidence type="ECO:0000313" key="1">
    <source>
        <dbReference type="EMBL" id="KAH3666796.1"/>
    </source>
</evidence>
<dbReference type="PANTHER" id="PTHR42342">
    <property type="entry name" value="STATIONARY PHASE PROTEIN 5"/>
    <property type="match status" value="1"/>
</dbReference>
<comment type="caution">
    <text evidence="1">The sequence shown here is derived from an EMBL/GenBank/DDBJ whole genome shotgun (WGS) entry which is preliminary data.</text>
</comment>
<dbReference type="PANTHER" id="PTHR42342:SF1">
    <property type="entry name" value="STATIONARY PHASE PROTEIN 5"/>
    <property type="match status" value="1"/>
</dbReference>
<dbReference type="RefSeq" id="XP_046061752.1">
    <property type="nucleotide sequence ID" value="XM_046204203.1"/>
</dbReference>
<dbReference type="EMBL" id="JAEUBE010000199">
    <property type="protein sequence ID" value="KAH3666796.1"/>
    <property type="molecule type" value="Genomic_DNA"/>
</dbReference>
<dbReference type="AlphaFoldDB" id="A0A9P8T5H2"/>
<sequence>MVANKIRELISATRRSARNVRQTLDEIAEQLIANQRQRQLEVQLERVPVRSPARSHPLANRGLQGPRYGAVGLSKRFYSTSRRAPTYIRSATRSSVSSVTKNIVYQVQPFRISARVGCNFVGSSLYSHFPRHNARMFSTYGQSVAAQATHNLTQGLRATLLKGHQLQSQLMSANYNSSQNVNKAFVDENMELARGESTADGCVVEFNLSLQDQVLPEKFLLDDDILKQFEQAYVVNELEHRMLILNDFKRLKEIIGATVIEHLDNKNVIRCHFPNCEVAKMETMLAESGITTGVVRTLESRASSIASATDSEEYGMIDSYDTTDYETFDAVLTSRSSESEESDALFYFDEHPVLSSSDGLEFVEPVINVHEVYSDMDAIIMVNDRAT</sequence>
<evidence type="ECO:0000313" key="2">
    <source>
        <dbReference type="Proteomes" id="UP000769157"/>
    </source>
</evidence>
<proteinExistence type="predicted"/>
<reference evidence="1" key="1">
    <citation type="journal article" date="2021" name="Open Biol.">
        <title>Shared evolutionary footprints suggest mitochondrial oxidative damage underlies multiple complex I losses in fungi.</title>
        <authorList>
            <person name="Schikora-Tamarit M.A."/>
            <person name="Marcet-Houben M."/>
            <person name="Nosek J."/>
            <person name="Gabaldon T."/>
        </authorList>
    </citation>
    <scope>NUCLEOTIDE SEQUENCE</scope>
    <source>
        <strain evidence="1">CBS6075</strain>
    </source>
</reference>
<name>A0A9P8T5H2_9ASCO</name>
<keyword evidence="2" id="KW-1185">Reference proteome</keyword>
<organism evidence="1 2">
    <name type="scientific">Ogataea philodendri</name>
    <dbReference type="NCBI Taxonomy" id="1378263"/>
    <lineage>
        <taxon>Eukaryota</taxon>
        <taxon>Fungi</taxon>
        <taxon>Dikarya</taxon>
        <taxon>Ascomycota</taxon>
        <taxon>Saccharomycotina</taxon>
        <taxon>Pichiomycetes</taxon>
        <taxon>Pichiales</taxon>
        <taxon>Pichiaceae</taxon>
        <taxon>Ogataea</taxon>
    </lineage>
</organism>
<gene>
    <name evidence="1" type="ORF">OGAPHI_003245</name>
</gene>
<protein>
    <submittedName>
        <fullName evidence="1">Uncharacterized protein</fullName>
    </submittedName>
</protein>
<dbReference type="OrthoDB" id="416253at2759"/>
<reference evidence="1" key="2">
    <citation type="submission" date="2021-01" db="EMBL/GenBank/DDBJ databases">
        <authorList>
            <person name="Schikora-Tamarit M.A."/>
        </authorList>
    </citation>
    <scope>NUCLEOTIDE SEQUENCE</scope>
    <source>
        <strain evidence="1">CBS6075</strain>
    </source>
</reference>